<dbReference type="EMBL" id="JBHTEB010000001">
    <property type="protein sequence ID" value="MFD0316758.1"/>
    <property type="molecule type" value="Genomic_DNA"/>
</dbReference>
<dbReference type="InterPro" id="IPR012551">
    <property type="entry name" value="DUF1707_SHOCT-like"/>
</dbReference>
<dbReference type="Pfam" id="PF08044">
    <property type="entry name" value="DUF1707"/>
    <property type="match status" value="1"/>
</dbReference>
<dbReference type="RefSeq" id="WP_381611543.1">
    <property type="nucleotide sequence ID" value="NZ_JBHTEB010000001.1"/>
</dbReference>
<keyword evidence="4" id="KW-1185">Reference proteome</keyword>
<protein>
    <submittedName>
        <fullName evidence="3">DUF1707 domain-containing protein</fullName>
    </submittedName>
</protein>
<dbReference type="PANTHER" id="PTHR40763:SF5">
    <property type="entry name" value="MEMBRANE PROTEIN"/>
    <property type="match status" value="1"/>
</dbReference>
<name>A0ABW2WF93_9ACTN</name>
<organism evidence="3 4">
    <name type="scientific">Streptomyces flavalbus</name>
    <dbReference type="NCBI Taxonomy" id="2665155"/>
    <lineage>
        <taxon>Bacteria</taxon>
        <taxon>Bacillati</taxon>
        <taxon>Actinomycetota</taxon>
        <taxon>Actinomycetes</taxon>
        <taxon>Kitasatosporales</taxon>
        <taxon>Streptomycetaceae</taxon>
        <taxon>Streptomyces</taxon>
    </lineage>
</organism>
<dbReference type="PANTHER" id="PTHR40763">
    <property type="entry name" value="MEMBRANE PROTEIN-RELATED"/>
    <property type="match status" value="1"/>
</dbReference>
<evidence type="ECO:0000313" key="4">
    <source>
        <dbReference type="Proteomes" id="UP001597023"/>
    </source>
</evidence>
<dbReference type="Proteomes" id="UP001597023">
    <property type="component" value="Unassembled WGS sequence"/>
</dbReference>
<comment type="caution">
    <text evidence="3">The sequence shown here is derived from an EMBL/GenBank/DDBJ whole genome shotgun (WGS) entry which is preliminary data.</text>
</comment>
<feature type="compositionally biased region" description="Low complexity" evidence="1">
    <location>
        <begin position="16"/>
        <end position="27"/>
    </location>
</feature>
<evidence type="ECO:0000313" key="3">
    <source>
        <dbReference type="EMBL" id="MFD0316758.1"/>
    </source>
</evidence>
<feature type="region of interest" description="Disordered" evidence="1">
    <location>
        <begin position="1"/>
        <end position="32"/>
    </location>
</feature>
<gene>
    <name evidence="3" type="ORF">ACFQZ6_21610</name>
</gene>
<evidence type="ECO:0000256" key="1">
    <source>
        <dbReference type="SAM" id="MobiDB-lite"/>
    </source>
</evidence>
<proteinExistence type="predicted"/>
<evidence type="ECO:0000259" key="2">
    <source>
        <dbReference type="Pfam" id="PF08044"/>
    </source>
</evidence>
<feature type="domain" description="DUF1707" evidence="2">
    <location>
        <begin position="28"/>
        <end position="80"/>
    </location>
</feature>
<sequence length="228" mass="24690">MSGEISPSGKHPRPAPDSAATPAASPDLRASHADRDRVVDVLRVAAGDGLLTVEELDERLEAALSARTLSELAPLTADLPSVPATAGVAGTEVKDVVRIEQVHSGPVERSGRWVVPRRLELAVTFCAVTLDFTEAVITQDTLRIDVAMTGKNLTLITRPGIVVDTDGLNMLHSRVKYRRTPQNPEAPVTLRVELVGQKTFGRVVVRPARRTFAQWLLRKPPTSPRPLP</sequence>
<reference evidence="4" key="1">
    <citation type="journal article" date="2019" name="Int. J. Syst. Evol. Microbiol.">
        <title>The Global Catalogue of Microorganisms (GCM) 10K type strain sequencing project: providing services to taxonomists for standard genome sequencing and annotation.</title>
        <authorList>
            <consortium name="The Broad Institute Genomics Platform"/>
            <consortium name="The Broad Institute Genome Sequencing Center for Infectious Disease"/>
            <person name="Wu L."/>
            <person name="Ma J."/>
        </authorList>
    </citation>
    <scope>NUCLEOTIDE SEQUENCE [LARGE SCALE GENOMIC DNA]</scope>
    <source>
        <strain evidence="4">CGMCC 4.7400</strain>
    </source>
</reference>
<accession>A0ABW2WF93</accession>